<dbReference type="EMBL" id="JBHSMU010000005">
    <property type="protein sequence ID" value="MFC5459295.1"/>
    <property type="molecule type" value="Genomic_DNA"/>
</dbReference>
<feature type="signal peptide" evidence="3">
    <location>
        <begin position="1"/>
        <end position="19"/>
    </location>
</feature>
<dbReference type="PANTHER" id="PTHR30483:SF6">
    <property type="entry name" value="PERIPLASMIC BINDING PROTEIN OF ABC TRANSPORTER FOR NATURAL AMINO ACIDS"/>
    <property type="match status" value="1"/>
</dbReference>
<evidence type="ECO:0000256" key="2">
    <source>
        <dbReference type="ARBA" id="ARBA00022729"/>
    </source>
</evidence>
<dbReference type="InterPro" id="IPR051010">
    <property type="entry name" value="BCAA_transport"/>
</dbReference>
<keyword evidence="6" id="KW-1185">Reference proteome</keyword>
<organism evidence="5 6">
    <name type="scientific">Massilia niabensis</name>
    <dbReference type="NCBI Taxonomy" id="544910"/>
    <lineage>
        <taxon>Bacteria</taxon>
        <taxon>Pseudomonadati</taxon>
        <taxon>Pseudomonadota</taxon>
        <taxon>Betaproteobacteria</taxon>
        <taxon>Burkholderiales</taxon>
        <taxon>Oxalobacteraceae</taxon>
        <taxon>Telluria group</taxon>
        <taxon>Massilia</taxon>
    </lineage>
</organism>
<dbReference type="InterPro" id="IPR028082">
    <property type="entry name" value="Peripla_BP_I"/>
</dbReference>
<reference evidence="6" key="1">
    <citation type="journal article" date="2019" name="Int. J. Syst. Evol. Microbiol.">
        <title>The Global Catalogue of Microorganisms (GCM) 10K type strain sequencing project: providing services to taxonomists for standard genome sequencing and annotation.</title>
        <authorList>
            <consortium name="The Broad Institute Genomics Platform"/>
            <consortium name="The Broad Institute Genome Sequencing Center for Infectious Disease"/>
            <person name="Wu L."/>
            <person name="Ma J."/>
        </authorList>
    </citation>
    <scope>NUCLEOTIDE SEQUENCE [LARGE SCALE GENOMIC DNA]</scope>
    <source>
        <strain evidence="6">KACC 12649</strain>
    </source>
</reference>
<evidence type="ECO:0000256" key="3">
    <source>
        <dbReference type="SAM" id="SignalP"/>
    </source>
</evidence>
<proteinExistence type="inferred from homology"/>
<dbReference type="CDD" id="cd06359">
    <property type="entry name" value="PBP1_Nba-like"/>
    <property type="match status" value="1"/>
</dbReference>
<gene>
    <name evidence="5" type="ORF">ACFPN5_05685</name>
</gene>
<evidence type="ECO:0000256" key="1">
    <source>
        <dbReference type="ARBA" id="ARBA00010062"/>
    </source>
</evidence>
<dbReference type="PANTHER" id="PTHR30483">
    <property type="entry name" value="LEUCINE-SPECIFIC-BINDING PROTEIN"/>
    <property type="match status" value="1"/>
</dbReference>
<evidence type="ECO:0000313" key="6">
    <source>
        <dbReference type="Proteomes" id="UP001596050"/>
    </source>
</evidence>
<comment type="similarity">
    <text evidence="1">Belongs to the leucine-binding protein family.</text>
</comment>
<dbReference type="RefSeq" id="WP_379781018.1">
    <property type="nucleotide sequence ID" value="NZ_JBHSMU010000005.1"/>
</dbReference>
<dbReference type="Proteomes" id="UP001596050">
    <property type="component" value="Unassembled WGS sequence"/>
</dbReference>
<dbReference type="Pfam" id="PF13458">
    <property type="entry name" value="Peripla_BP_6"/>
    <property type="match status" value="1"/>
</dbReference>
<feature type="domain" description="Leucine-binding protein" evidence="4">
    <location>
        <begin position="23"/>
        <end position="361"/>
    </location>
</feature>
<dbReference type="Gene3D" id="3.40.50.2300">
    <property type="match status" value="2"/>
</dbReference>
<comment type="caution">
    <text evidence="5">The sequence shown here is derived from an EMBL/GenBank/DDBJ whole genome shotgun (WGS) entry which is preliminary data.</text>
</comment>
<keyword evidence="2 3" id="KW-0732">Signal</keyword>
<name>A0ABW0L1J0_9BURK</name>
<feature type="chain" id="PRO_5046360267" evidence="3">
    <location>
        <begin position="20"/>
        <end position="394"/>
    </location>
</feature>
<dbReference type="InterPro" id="IPR028081">
    <property type="entry name" value="Leu-bd"/>
</dbReference>
<evidence type="ECO:0000259" key="4">
    <source>
        <dbReference type="Pfam" id="PF13458"/>
    </source>
</evidence>
<accession>A0ABW0L1J0</accession>
<evidence type="ECO:0000313" key="5">
    <source>
        <dbReference type="EMBL" id="MFC5459295.1"/>
    </source>
</evidence>
<sequence>MTLLGLVATLALTVTTAAAQPVPIKVGLALDTSGPFSGPGQDAQRGFDLAIKQLGGKLGGQAAEFIRVDMAGNPDQARQLAERFVRKDKVDFFSGPIASNVALAAGPVMFAAKIPYLSNNAGPSQYAGAKCNPYFFGTAYQNDQFHEAAGKFAKDRGFKKMVVIAPNYPAGRDGITGFKRTYGGAVANELYVKVGQLDFSTELARLRAEKPDSLYFFLPGAMGINFIKQFNAAGLQKDITLVSTGFSADEDVIGAVGAPMEGLYNTAHWAHDLDNAANRAFVAAYRKDFGGKAPSIYAAQAYDVVMSIDAAVRQVKGKMSDRPAIVAALAKADFASVRGPFKYANNHYPIENFYLRVVTKDATGTMSNKLAGTVLTNYGDAYAAECKLPAPVRS</sequence>
<protein>
    <submittedName>
        <fullName evidence="5">ABC transporter substrate-binding protein</fullName>
    </submittedName>
</protein>
<dbReference type="SUPFAM" id="SSF53822">
    <property type="entry name" value="Periplasmic binding protein-like I"/>
    <property type="match status" value="1"/>
</dbReference>